<evidence type="ECO:0000313" key="1">
    <source>
        <dbReference type="EMBL" id="MCZ8515826.1"/>
    </source>
</evidence>
<gene>
    <name evidence="1" type="ORF">O9H85_26120</name>
</gene>
<dbReference type="RefSeq" id="WP_269884351.1">
    <property type="nucleotide sequence ID" value="NZ_JAQAGZ010000019.1"/>
</dbReference>
<proteinExistence type="predicted"/>
<keyword evidence="2" id="KW-1185">Reference proteome</keyword>
<evidence type="ECO:0008006" key="3">
    <source>
        <dbReference type="Google" id="ProtNLM"/>
    </source>
</evidence>
<protein>
    <recommendedName>
        <fullName evidence="3">Na+-translocating membrane potential-generating system MpsC domain-containing protein</fullName>
    </recommendedName>
</protein>
<dbReference type="Proteomes" id="UP001527882">
    <property type="component" value="Unassembled WGS sequence"/>
</dbReference>
<comment type="caution">
    <text evidence="1">The sequence shown here is derived from an EMBL/GenBank/DDBJ whole genome shotgun (WGS) entry which is preliminary data.</text>
</comment>
<organism evidence="1 2">
    <name type="scientific">Paenibacillus gyeongsangnamensis</name>
    <dbReference type="NCBI Taxonomy" id="3388067"/>
    <lineage>
        <taxon>Bacteria</taxon>
        <taxon>Bacillati</taxon>
        <taxon>Bacillota</taxon>
        <taxon>Bacilli</taxon>
        <taxon>Bacillales</taxon>
        <taxon>Paenibacillaceae</taxon>
        <taxon>Paenibacillus</taxon>
    </lineage>
</organism>
<dbReference type="EMBL" id="JAQAGZ010000019">
    <property type="protein sequence ID" value="MCZ8515826.1"/>
    <property type="molecule type" value="Genomic_DNA"/>
</dbReference>
<reference evidence="1 2" key="1">
    <citation type="submission" date="2022-12" db="EMBL/GenBank/DDBJ databases">
        <title>Draft genome sequence of Paenibacillus sp. dW9.</title>
        <authorList>
            <person name="Choi E.-W."/>
            <person name="Kim D.-U."/>
        </authorList>
    </citation>
    <scope>NUCLEOTIDE SEQUENCE [LARGE SCALE GENOMIC DNA]</scope>
    <source>
        <strain evidence="2">dW9</strain>
    </source>
</reference>
<accession>A0ABT4QGG2</accession>
<name>A0ABT4QGG2_9BACL</name>
<evidence type="ECO:0000313" key="2">
    <source>
        <dbReference type="Proteomes" id="UP001527882"/>
    </source>
</evidence>
<sequence length="126" mass="14161">MMIEMQKLMADAYLQCESELLEPRSTEIDVRINRNHAFIIVKRIPATGQKTSDLIRSAEDTNGIRKAFSGVERKQFYSMLIHKLTEVTGCRITSVQTGVSVDAGENIEMIHFDCDLESKCSNGFTG</sequence>